<feature type="transmembrane region" description="Helical" evidence="1">
    <location>
        <begin position="92"/>
        <end position="115"/>
    </location>
</feature>
<gene>
    <name evidence="3" type="ORF">Ate02nite_61090</name>
</gene>
<feature type="transmembrane region" description="Helical" evidence="1">
    <location>
        <begin position="172"/>
        <end position="192"/>
    </location>
</feature>
<feature type="transmembrane region" description="Helical" evidence="1">
    <location>
        <begin position="135"/>
        <end position="160"/>
    </location>
</feature>
<feature type="chain" id="PRO_5038339207" description="DUF4386 family protein" evidence="2">
    <location>
        <begin position="25"/>
        <end position="236"/>
    </location>
</feature>
<keyword evidence="4" id="KW-1185">Reference proteome</keyword>
<evidence type="ECO:0000313" key="4">
    <source>
        <dbReference type="Proteomes" id="UP000623608"/>
    </source>
</evidence>
<feature type="transmembrane region" description="Helical" evidence="1">
    <location>
        <begin position="65"/>
        <end position="85"/>
    </location>
</feature>
<name>A0A919NQR8_9ACTN</name>
<evidence type="ECO:0008006" key="5">
    <source>
        <dbReference type="Google" id="ProtNLM"/>
    </source>
</evidence>
<evidence type="ECO:0000256" key="2">
    <source>
        <dbReference type="SAM" id="SignalP"/>
    </source>
</evidence>
<dbReference type="EMBL" id="BOMY01000039">
    <property type="protein sequence ID" value="GIF23379.1"/>
    <property type="molecule type" value="Genomic_DNA"/>
</dbReference>
<comment type="caution">
    <text evidence="3">The sequence shown here is derived from an EMBL/GenBank/DDBJ whole genome shotgun (WGS) entry which is preliminary data.</text>
</comment>
<dbReference type="Proteomes" id="UP000623608">
    <property type="component" value="Unassembled WGS sequence"/>
</dbReference>
<feature type="signal peptide" evidence="2">
    <location>
        <begin position="1"/>
        <end position="24"/>
    </location>
</feature>
<protein>
    <recommendedName>
        <fullName evidence="5">DUF4386 family protein</fullName>
    </recommendedName>
</protein>
<dbReference type="RefSeq" id="WP_203811275.1">
    <property type="nucleotide sequence ID" value="NZ_BOMY01000039.1"/>
</dbReference>
<evidence type="ECO:0000313" key="3">
    <source>
        <dbReference type="EMBL" id="GIF23379.1"/>
    </source>
</evidence>
<dbReference type="AlphaFoldDB" id="A0A919NQR8"/>
<keyword evidence="1" id="KW-0472">Membrane</keyword>
<proteinExistence type="predicted"/>
<keyword evidence="1" id="KW-1133">Transmembrane helix</keyword>
<keyword evidence="1" id="KW-0812">Transmembrane</keyword>
<evidence type="ECO:0000256" key="1">
    <source>
        <dbReference type="SAM" id="Phobius"/>
    </source>
</evidence>
<sequence>MIAVTRLGAGLSLATALAGLVAVATSVTTPPRSGAFCTAGCVTYPYTDVAAFVPRDYWWLYPQSFFVLLALVLMLCLHATVPLAVRTFSSIAVTLAGMAATTLLADYIIQLTVLQPSLHRGETTGLSLFSQYNPHGVFIALENLGYLLLGLALAAVAAAFNAPILLERGLRWVFLAGGVLTTAALPILGVLYGSDLGYRYEVVAIMLTWITLITSGILLARWFGRAALGQGISAVT</sequence>
<keyword evidence="2" id="KW-0732">Signal</keyword>
<organism evidence="3 4">
    <name type="scientific">Paractinoplanes tereljensis</name>
    <dbReference type="NCBI Taxonomy" id="571912"/>
    <lineage>
        <taxon>Bacteria</taxon>
        <taxon>Bacillati</taxon>
        <taxon>Actinomycetota</taxon>
        <taxon>Actinomycetes</taxon>
        <taxon>Micromonosporales</taxon>
        <taxon>Micromonosporaceae</taxon>
        <taxon>Paractinoplanes</taxon>
    </lineage>
</organism>
<reference evidence="3" key="1">
    <citation type="submission" date="2021-01" db="EMBL/GenBank/DDBJ databases">
        <title>Whole genome shotgun sequence of Actinoplanes tereljensis NBRC 105297.</title>
        <authorList>
            <person name="Komaki H."/>
            <person name="Tamura T."/>
        </authorList>
    </citation>
    <scope>NUCLEOTIDE SEQUENCE</scope>
    <source>
        <strain evidence="3">NBRC 105297</strain>
    </source>
</reference>
<feature type="transmembrane region" description="Helical" evidence="1">
    <location>
        <begin position="198"/>
        <end position="220"/>
    </location>
</feature>
<accession>A0A919NQR8</accession>